<gene>
    <name evidence="7" type="ORF">MIMGU_mgv1a017967mg</name>
</gene>
<evidence type="ECO:0000313" key="7">
    <source>
        <dbReference type="EMBL" id="EYU28839.1"/>
    </source>
</evidence>
<keyword evidence="2" id="KW-0217">Developmental protein</keyword>
<feature type="compositionally biased region" description="Pro residues" evidence="5">
    <location>
        <begin position="78"/>
        <end position="87"/>
    </location>
</feature>
<feature type="signal peptide" evidence="6">
    <location>
        <begin position="1"/>
        <end position="24"/>
    </location>
</feature>
<evidence type="ECO:0000256" key="1">
    <source>
        <dbReference type="ARBA" id="ARBA00005416"/>
    </source>
</evidence>
<proteinExistence type="inferred from homology"/>
<feature type="compositionally biased region" description="Basic and acidic residues" evidence="5">
    <location>
        <begin position="94"/>
        <end position="103"/>
    </location>
</feature>
<keyword evidence="8" id="KW-1185">Reference proteome</keyword>
<sequence length="113" mass="12355">MNLCGITIPFLLFILAAYTATAAAAATPSPISQSRHNNNNMMTLMRVGRRQNSCHPISAAQLPPAIRLHLQRLRHCGPPFPPPPPPPPDDDEIDPRYGVEKRLVPSGPNPLHN</sequence>
<keyword evidence="3" id="KW-0221">Differentiation</keyword>
<dbReference type="PANTHER" id="PTHR34359:SF5">
    <property type="entry name" value="CLAVATA3_ESR (CLE)-RELATED PROTEIN 9"/>
    <property type="match status" value="1"/>
</dbReference>
<evidence type="ECO:0000256" key="2">
    <source>
        <dbReference type="ARBA" id="ARBA00022473"/>
    </source>
</evidence>
<comment type="similarity">
    <text evidence="1">Belongs to the CLV3/ESR signal peptide family.</text>
</comment>
<evidence type="ECO:0000256" key="6">
    <source>
        <dbReference type="SAM" id="SignalP"/>
    </source>
</evidence>
<dbReference type="GO" id="GO:0030154">
    <property type="term" value="P:cell differentiation"/>
    <property type="evidence" value="ECO:0007669"/>
    <property type="project" value="UniProtKB-KW"/>
</dbReference>
<dbReference type="eggNOG" id="ENOG502S9T8">
    <property type="taxonomic scope" value="Eukaryota"/>
</dbReference>
<name>A0A022QMK8_ERYGU</name>
<feature type="chain" id="PRO_5001504353" evidence="6">
    <location>
        <begin position="25"/>
        <end position="113"/>
    </location>
</feature>
<dbReference type="AlphaFoldDB" id="A0A022QMK8"/>
<keyword evidence="6" id="KW-0732">Signal</keyword>
<evidence type="ECO:0000313" key="8">
    <source>
        <dbReference type="Proteomes" id="UP000030748"/>
    </source>
</evidence>
<reference evidence="7 8" key="1">
    <citation type="journal article" date="2013" name="Proc. Natl. Acad. Sci. U.S.A.">
        <title>Fine-scale variation in meiotic recombination in Mimulus inferred from population shotgun sequencing.</title>
        <authorList>
            <person name="Hellsten U."/>
            <person name="Wright K.M."/>
            <person name="Jenkins J."/>
            <person name="Shu S."/>
            <person name="Yuan Y."/>
            <person name="Wessler S.R."/>
            <person name="Schmutz J."/>
            <person name="Willis J.H."/>
            <person name="Rokhsar D.S."/>
        </authorList>
    </citation>
    <scope>NUCLEOTIDE SEQUENCE [LARGE SCALE GENOMIC DNA]</scope>
    <source>
        <strain evidence="8">cv. DUN x IM62</strain>
    </source>
</reference>
<protein>
    <submittedName>
        <fullName evidence="7">Uncharacterized protein</fullName>
    </submittedName>
</protein>
<dbReference type="EMBL" id="KI631311">
    <property type="protein sequence ID" value="EYU28839.1"/>
    <property type="molecule type" value="Genomic_DNA"/>
</dbReference>
<dbReference type="STRING" id="4155.A0A022QMK8"/>
<dbReference type="PANTHER" id="PTHR34359">
    <property type="entry name" value="CLAVATA3/ESR (CLE)-RELATED PROTEIN 10"/>
    <property type="match status" value="1"/>
</dbReference>
<organism evidence="7 8">
    <name type="scientific">Erythranthe guttata</name>
    <name type="common">Yellow monkey flower</name>
    <name type="synonym">Mimulus guttatus</name>
    <dbReference type="NCBI Taxonomy" id="4155"/>
    <lineage>
        <taxon>Eukaryota</taxon>
        <taxon>Viridiplantae</taxon>
        <taxon>Streptophyta</taxon>
        <taxon>Embryophyta</taxon>
        <taxon>Tracheophyta</taxon>
        <taxon>Spermatophyta</taxon>
        <taxon>Magnoliopsida</taxon>
        <taxon>eudicotyledons</taxon>
        <taxon>Gunneridae</taxon>
        <taxon>Pentapetalae</taxon>
        <taxon>asterids</taxon>
        <taxon>lamiids</taxon>
        <taxon>Lamiales</taxon>
        <taxon>Phrymaceae</taxon>
        <taxon>Erythranthe</taxon>
    </lineage>
</organism>
<evidence type="ECO:0000256" key="5">
    <source>
        <dbReference type="SAM" id="MobiDB-lite"/>
    </source>
</evidence>
<evidence type="ECO:0000256" key="3">
    <source>
        <dbReference type="ARBA" id="ARBA00022782"/>
    </source>
</evidence>
<dbReference type="InterPro" id="IPR039618">
    <property type="entry name" value="CLE9-13"/>
</dbReference>
<accession>A0A022QMK8</accession>
<keyword evidence="4" id="KW-0379">Hydroxylation</keyword>
<dbReference type="Proteomes" id="UP000030748">
    <property type="component" value="Unassembled WGS sequence"/>
</dbReference>
<feature type="region of interest" description="Disordered" evidence="5">
    <location>
        <begin position="73"/>
        <end position="113"/>
    </location>
</feature>
<evidence type="ECO:0000256" key="4">
    <source>
        <dbReference type="ARBA" id="ARBA00023278"/>
    </source>
</evidence>